<dbReference type="GO" id="GO:0051539">
    <property type="term" value="F:4 iron, 4 sulfur cluster binding"/>
    <property type="evidence" value="ECO:0007669"/>
    <property type="project" value="UniProtKB-KW"/>
</dbReference>
<dbReference type="Proteomes" id="UP000192611">
    <property type="component" value="Unassembled WGS sequence"/>
</dbReference>
<dbReference type="Gene3D" id="1.10.340.30">
    <property type="entry name" value="Hypothetical protein, domain 2"/>
    <property type="match status" value="1"/>
</dbReference>
<dbReference type="PIRSF" id="PIRSF001435">
    <property type="entry name" value="Nth"/>
    <property type="match status" value="1"/>
</dbReference>
<keyword evidence="6" id="KW-0540">Nuclease</keyword>
<dbReference type="GO" id="GO:0006284">
    <property type="term" value="P:base-excision repair"/>
    <property type="evidence" value="ECO:0007669"/>
    <property type="project" value="InterPro"/>
</dbReference>
<accession>A0A1W9S2I6</accession>
<dbReference type="PANTHER" id="PTHR10359:SF19">
    <property type="entry name" value="DNA REPAIR GLYCOSYLASE MJ1434-RELATED"/>
    <property type="match status" value="1"/>
</dbReference>
<dbReference type="InterPro" id="IPR023170">
    <property type="entry name" value="HhH_base_excis_C"/>
</dbReference>
<keyword evidence="4" id="KW-0411">Iron-sulfur</keyword>
<dbReference type="GO" id="GO:0004519">
    <property type="term" value="F:endonuclease activity"/>
    <property type="evidence" value="ECO:0007669"/>
    <property type="project" value="UniProtKB-KW"/>
</dbReference>
<protein>
    <submittedName>
        <fullName evidence="6">Endonuclease</fullName>
    </submittedName>
</protein>
<keyword evidence="6" id="KW-0255">Endonuclease</keyword>
<sequence>MEKKDFIQGAYNTLIEELGPQKWWPADSPWEVIVGAILTQNTNWKNVRKAIENLKGAGLFSIENIVSADIKDISELIKPSGYFNQKAKKLKAIAIHIKRNYGYDLNELFKKPVDELRAELLSIWGIGKETADSIILYAAEKPVFVVDRYTIRILSRHGLIDDDYEYDDIQKLFIETLPKDTRIYNEYHALLVNIGKNYCLKKEPRCENCPLGIMLDR</sequence>
<evidence type="ECO:0000256" key="3">
    <source>
        <dbReference type="ARBA" id="ARBA00023004"/>
    </source>
</evidence>
<keyword evidence="1" id="KW-0004">4Fe-4S</keyword>
<evidence type="ECO:0000313" key="7">
    <source>
        <dbReference type="Proteomes" id="UP000192611"/>
    </source>
</evidence>
<evidence type="ECO:0000259" key="5">
    <source>
        <dbReference type="SMART" id="SM00478"/>
    </source>
</evidence>
<evidence type="ECO:0000256" key="1">
    <source>
        <dbReference type="ARBA" id="ARBA00022485"/>
    </source>
</evidence>
<comment type="caution">
    <text evidence="6">The sequence shown here is derived from an EMBL/GenBank/DDBJ whole genome shotgun (WGS) entry which is preliminary data.</text>
</comment>
<dbReference type="AlphaFoldDB" id="A0A1W9S2I6"/>
<dbReference type="SUPFAM" id="SSF48150">
    <property type="entry name" value="DNA-glycosylase"/>
    <property type="match status" value="1"/>
</dbReference>
<dbReference type="PANTHER" id="PTHR10359">
    <property type="entry name" value="A/G-SPECIFIC ADENINE GLYCOSYLASE/ENDONUCLEASE III"/>
    <property type="match status" value="1"/>
</dbReference>
<dbReference type="SMART" id="SM00478">
    <property type="entry name" value="ENDO3c"/>
    <property type="match status" value="1"/>
</dbReference>
<dbReference type="GO" id="GO:0046872">
    <property type="term" value="F:metal ion binding"/>
    <property type="evidence" value="ECO:0007669"/>
    <property type="project" value="UniProtKB-KW"/>
</dbReference>
<keyword evidence="6" id="KW-0378">Hydrolase</keyword>
<dbReference type="InterPro" id="IPR003265">
    <property type="entry name" value="HhH-GPD_domain"/>
</dbReference>
<evidence type="ECO:0000313" key="6">
    <source>
        <dbReference type="EMBL" id="OQX90946.1"/>
    </source>
</evidence>
<gene>
    <name evidence="6" type="ORF">B6D57_01535</name>
</gene>
<dbReference type="Gene3D" id="1.10.1670.10">
    <property type="entry name" value="Helix-hairpin-Helix base-excision DNA repair enzymes (C-terminal)"/>
    <property type="match status" value="1"/>
</dbReference>
<reference evidence="7" key="1">
    <citation type="submission" date="2017-03" db="EMBL/GenBank/DDBJ databases">
        <title>Novel pathways for hydrocarbon cycling and metabolic interdependencies in hydrothermal sediment communities.</title>
        <authorList>
            <person name="Dombrowski N."/>
            <person name="Seitz K."/>
            <person name="Teske A."/>
            <person name="Baker B."/>
        </authorList>
    </citation>
    <scope>NUCLEOTIDE SEQUENCE [LARGE SCALE GENOMIC DNA]</scope>
</reference>
<dbReference type="EMBL" id="NATQ01000019">
    <property type="protein sequence ID" value="OQX90946.1"/>
    <property type="molecule type" value="Genomic_DNA"/>
</dbReference>
<dbReference type="Pfam" id="PF00730">
    <property type="entry name" value="HhH-GPD"/>
    <property type="match status" value="1"/>
</dbReference>
<keyword evidence="2" id="KW-0479">Metal-binding</keyword>
<evidence type="ECO:0000256" key="4">
    <source>
        <dbReference type="ARBA" id="ARBA00023014"/>
    </source>
</evidence>
<proteinExistence type="predicted"/>
<feature type="domain" description="HhH-GPD" evidence="5">
    <location>
        <begin position="38"/>
        <end position="197"/>
    </location>
</feature>
<dbReference type="InterPro" id="IPR011257">
    <property type="entry name" value="DNA_glycosylase"/>
</dbReference>
<organism evidence="6 7">
    <name type="scientific">Candidatus Coatesbacteria bacterium 4484_99</name>
    <dbReference type="NCBI Taxonomy" id="1970774"/>
    <lineage>
        <taxon>Bacteria</taxon>
        <taxon>Candidatus Coatesiibacteriota</taxon>
    </lineage>
</organism>
<name>A0A1W9S2I6_9BACT</name>
<evidence type="ECO:0000256" key="2">
    <source>
        <dbReference type="ARBA" id="ARBA00022723"/>
    </source>
</evidence>
<dbReference type="CDD" id="cd00056">
    <property type="entry name" value="ENDO3c"/>
    <property type="match status" value="1"/>
</dbReference>
<keyword evidence="3" id="KW-0408">Iron</keyword>